<dbReference type="InterPro" id="IPR001763">
    <property type="entry name" value="Rhodanese-like_dom"/>
</dbReference>
<dbReference type="PANTHER" id="PTHR43031">
    <property type="entry name" value="FAD-DEPENDENT OXIDOREDUCTASE"/>
    <property type="match status" value="1"/>
</dbReference>
<dbReference type="CDD" id="cd00158">
    <property type="entry name" value="RHOD"/>
    <property type="match status" value="1"/>
</dbReference>
<dbReference type="KEGG" id="agf:ET445_08305"/>
<evidence type="ECO:0000259" key="1">
    <source>
        <dbReference type="PROSITE" id="PS50206"/>
    </source>
</evidence>
<name>A0A4P6FHF8_9MICO</name>
<dbReference type="SMART" id="SM00450">
    <property type="entry name" value="RHOD"/>
    <property type="match status" value="1"/>
</dbReference>
<dbReference type="InterPro" id="IPR036873">
    <property type="entry name" value="Rhodanese-like_dom_sf"/>
</dbReference>
<dbReference type="Gene3D" id="3.40.250.10">
    <property type="entry name" value="Rhodanese-like domain"/>
    <property type="match status" value="1"/>
</dbReference>
<dbReference type="EMBL" id="CP035491">
    <property type="protein sequence ID" value="QAY73347.1"/>
    <property type="molecule type" value="Genomic_DNA"/>
</dbReference>
<keyword evidence="3" id="KW-1185">Reference proteome</keyword>
<dbReference type="SUPFAM" id="SSF52821">
    <property type="entry name" value="Rhodanese/Cell cycle control phosphatase"/>
    <property type="match status" value="1"/>
</dbReference>
<dbReference type="OrthoDB" id="9800872at2"/>
<gene>
    <name evidence="2" type="ORF">ET445_08305</name>
</gene>
<dbReference type="PANTHER" id="PTHR43031:SF1">
    <property type="entry name" value="PYRIDINE NUCLEOTIDE-DISULPHIDE OXIDOREDUCTASE"/>
    <property type="match status" value="1"/>
</dbReference>
<proteinExistence type="predicted"/>
<dbReference type="InterPro" id="IPR050229">
    <property type="entry name" value="GlpE_sulfurtransferase"/>
</dbReference>
<organism evidence="2 3">
    <name type="scientific">Agromyces protaetiae</name>
    <dbReference type="NCBI Taxonomy" id="2509455"/>
    <lineage>
        <taxon>Bacteria</taxon>
        <taxon>Bacillati</taxon>
        <taxon>Actinomycetota</taxon>
        <taxon>Actinomycetes</taxon>
        <taxon>Micrococcales</taxon>
        <taxon>Microbacteriaceae</taxon>
        <taxon>Agromyces</taxon>
    </lineage>
</organism>
<dbReference type="PROSITE" id="PS50206">
    <property type="entry name" value="RHODANESE_3"/>
    <property type="match status" value="1"/>
</dbReference>
<evidence type="ECO:0000313" key="3">
    <source>
        <dbReference type="Proteomes" id="UP000291259"/>
    </source>
</evidence>
<evidence type="ECO:0000313" key="2">
    <source>
        <dbReference type="EMBL" id="QAY73347.1"/>
    </source>
</evidence>
<dbReference type="Pfam" id="PF00581">
    <property type="entry name" value="Rhodanese"/>
    <property type="match status" value="1"/>
</dbReference>
<dbReference type="Proteomes" id="UP000291259">
    <property type="component" value="Chromosome"/>
</dbReference>
<feature type="domain" description="Rhodanese" evidence="1">
    <location>
        <begin position="35"/>
        <end position="122"/>
    </location>
</feature>
<dbReference type="AlphaFoldDB" id="A0A4P6FHF8"/>
<protein>
    <submittedName>
        <fullName evidence="2">Rhodanese-like domain-containing protein</fullName>
    </submittedName>
</protein>
<accession>A0A4P6FHF8</accession>
<reference evidence="2 3" key="1">
    <citation type="submission" date="2019-01" db="EMBL/GenBank/DDBJ databases">
        <title>Genome sequencing of strain FW100M-8.</title>
        <authorList>
            <person name="Heo J."/>
            <person name="Kim S.-J."/>
            <person name="Kim J.-S."/>
            <person name="Hong S.-B."/>
            <person name="Kwon S.-W."/>
        </authorList>
    </citation>
    <scope>NUCLEOTIDE SEQUENCE [LARGE SCALE GENOMIC DNA]</scope>
    <source>
        <strain evidence="2 3">FW100M-8</strain>
    </source>
</reference>
<sequence>MRRFRRFCRTRGSRSLEGIPLEASVNSITPEAVHAVDDAYILDVREPAEVVEARVEGAAHIPLGDLVERVGEVPDDRTVYVLCRSGARSGRATEFLAAQGVDAVNIEGGIIEWYQRGLPIVSGE</sequence>